<evidence type="ECO:0000256" key="2">
    <source>
        <dbReference type="ARBA" id="ARBA00023125"/>
    </source>
</evidence>
<protein>
    <submittedName>
        <fullName evidence="5">MarR family transcriptional regulator</fullName>
    </submittedName>
</protein>
<dbReference type="Pfam" id="PF12802">
    <property type="entry name" value="MarR_2"/>
    <property type="match status" value="1"/>
</dbReference>
<name>A0ABT2M559_9FIRM</name>
<dbReference type="InterPro" id="IPR000835">
    <property type="entry name" value="HTH_MarR-typ"/>
</dbReference>
<dbReference type="PANTHER" id="PTHR42756">
    <property type="entry name" value="TRANSCRIPTIONAL REGULATOR, MARR"/>
    <property type="match status" value="1"/>
</dbReference>
<dbReference type="PANTHER" id="PTHR42756:SF1">
    <property type="entry name" value="TRANSCRIPTIONAL REPRESSOR OF EMRAB OPERON"/>
    <property type="match status" value="1"/>
</dbReference>
<dbReference type="InterPro" id="IPR036390">
    <property type="entry name" value="WH_DNA-bd_sf"/>
</dbReference>
<dbReference type="RefSeq" id="WP_260978840.1">
    <property type="nucleotide sequence ID" value="NZ_JAODBU010000008.1"/>
</dbReference>
<organism evidence="5 6">
    <name type="scientific">Eubacterium album</name>
    <dbReference type="NCBI Taxonomy" id="2978477"/>
    <lineage>
        <taxon>Bacteria</taxon>
        <taxon>Bacillati</taxon>
        <taxon>Bacillota</taxon>
        <taxon>Clostridia</taxon>
        <taxon>Eubacteriales</taxon>
        <taxon>Eubacteriaceae</taxon>
        <taxon>Eubacterium</taxon>
    </lineage>
</organism>
<evidence type="ECO:0000313" key="6">
    <source>
        <dbReference type="Proteomes" id="UP001431199"/>
    </source>
</evidence>
<dbReference type="PRINTS" id="PR00598">
    <property type="entry name" value="HTHMARR"/>
</dbReference>
<evidence type="ECO:0000256" key="1">
    <source>
        <dbReference type="ARBA" id="ARBA00023015"/>
    </source>
</evidence>
<dbReference type="Proteomes" id="UP001431199">
    <property type="component" value="Unassembled WGS sequence"/>
</dbReference>
<evidence type="ECO:0000259" key="4">
    <source>
        <dbReference type="PROSITE" id="PS50995"/>
    </source>
</evidence>
<gene>
    <name evidence="5" type="ORF">N5B56_09925</name>
</gene>
<evidence type="ECO:0000256" key="3">
    <source>
        <dbReference type="ARBA" id="ARBA00023163"/>
    </source>
</evidence>
<dbReference type="EMBL" id="JAODBU010000008">
    <property type="protein sequence ID" value="MCT7399398.1"/>
    <property type="molecule type" value="Genomic_DNA"/>
</dbReference>
<keyword evidence="6" id="KW-1185">Reference proteome</keyword>
<dbReference type="Gene3D" id="1.10.10.10">
    <property type="entry name" value="Winged helix-like DNA-binding domain superfamily/Winged helix DNA-binding domain"/>
    <property type="match status" value="1"/>
</dbReference>
<dbReference type="PROSITE" id="PS50995">
    <property type="entry name" value="HTH_MARR_2"/>
    <property type="match status" value="1"/>
</dbReference>
<proteinExistence type="predicted"/>
<dbReference type="SMART" id="SM00347">
    <property type="entry name" value="HTH_MARR"/>
    <property type="match status" value="1"/>
</dbReference>
<feature type="domain" description="HTH marR-type" evidence="4">
    <location>
        <begin position="1"/>
        <end position="135"/>
    </location>
</feature>
<reference evidence="5" key="1">
    <citation type="submission" date="2022-09" db="EMBL/GenBank/DDBJ databases">
        <title>Eubacterium sp. LFL-14 isolated from human feces.</title>
        <authorList>
            <person name="Liu F."/>
        </authorList>
    </citation>
    <scope>NUCLEOTIDE SEQUENCE</scope>
    <source>
        <strain evidence="5">LFL-14</strain>
    </source>
</reference>
<evidence type="ECO:0000313" key="5">
    <source>
        <dbReference type="EMBL" id="MCT7399398.1"/>
    </source>
</evidence>
<keyword evidence="2" id="KW-0238">DNA-binding</keyword>
<keyword evidence="1" id="KW-0805">Transcription regulation</keyword>
<keyword evidence="3" id="KW-0804">Transcription</keyword>
<sequence>MEHYGILIKKLDKVFKQNFNQELERVGLTFSQMRVLRFIEDNPKMKITQKDISNELDIQHSTTIGLLKRMQEKGLVRVVVDEDNRRCRNIFLTKKAEDISYEMEKGREIMESRVVKSFTDEEKETFYRLLNKAIDNLKD</sequence>
<dbReference type="InterPro" id="IPR036388">
    <property type="entry name" value="WH-like_DNA-bd_sf"/>
</dbReference>
<dbReference type="SUPFAM" id="SSF46785">
    <property type="entry name" value="Winged helix' DNA-binding domain"/>
    <property type="match status" value="1"/>
</dbReference>
<comment type="caution">
    <text evidence="5">The sequence shown here is derived from an EMBL/GenBank/DDBJ whole genome shotgun (WGS) entry which is preliminary data.</text>
</comment>
<accession>A0ABT2M559</accession>